<keyword evidence="1" id="KW-1133">Transmembrane helix</keyword>
<reference evidence="2 3" key="1">
    <citation type="submission" date="2019-09" db="EMBL/GenBank/DDBJ databases">
        <title>Identification of Malikia spinosa a prominent benzene-, toluene-, and ethylbenzene-degrading bacterium: enrichment, isolation and whole genome sequencing.</title>
        <authorList>
            <person name="Tancsics A."/>
            <person name="Revesz F."/>
            <person name="Kriszt B."/>
        </authorList>
    </citation>
    <scope>NUCLEOTIDE SEQUENCE [LARGE SCALE GENOMIC DNA]</scope>
    <source>
        <strain evidence="2 3">AB6</strain>
    </source>
</reference>
<keyword evidence="1" id="KW-0812">Transmembrane</keyword>
<dbReference type="Proteomes" id="UP000481947">
    <property type="component" value="Unassembled WGS sequence"/>
</dbReference>
<feature type="transmembrane region" description="Helical" evidence="1">
    <location>
        <begin position="31"/>
        <end position="50"/>
    </location>
</feature>
<evidence type="ECO:0000313" key="3">
    <source>
        <dbReference type="Proteomes" id="UP000481947"/>
    </source>
</evidence>
<dbReference type="NCBIfam" id="NF045611">
    <property type="entry name" value="small_CydP"/>
    <property type="match status" value="1"/>
</dbReference>
<comment type="caution">
    <text evidence="2">The sequence shown here is derived from an EMBL/GenBank/DDBJ whole genome shotgun (WGS) entry which is preliminary data.</text>
</comment>
<gene>
    <name evidence="2" type="ORF">F5985_09695</name>
</gene>
<proteinExistence type="predicted"/>
<protein>
    <submittedName>
        <fullName evidence="2">Uncharacterized protein</fullName>
    </submittedName>
</protein>
<name>A0A7C9MV17_9BURK</name>
<keyword evidence="1" id="KW-0472">Membrane</keyword>
<evidence type="ECO:0000256" key="1">
    <source>
        <dbReference type="SAM" id="Phobius"/>
    </source>
</evidence>
<dbReference type="InterPro" id="IPR054636">
    <property type="entry name" value="CydP"/>
</dbReference>
<evidence type="ECO:0000313" key="2">
    <source>
        <dbReference type="EMBL" id="MYZ52397.1"/>
    </source>
</evidence>
<dbReference type="EMBL" id="VYSB01000009">
    <property type="protein sequence ID" value="MYZ52397.1"/>
    <property type="molecule type" value="Genomic_DNA"/>
</dbReference>
<sequence length="82" mass="9447">MMLTWPVLPDGLFLQQGMCMKTPSHPLVRKLAWAVVIKLLLLTAIWWFFLAGQKVEVDAEQASRHLLMRPTTDSNKEQAHDF</sequence>
<accession>A0A7C9MV17</accession>
<dbReference type="AlphaFoldDB" id="A0A7C9MV17"/>
<organism evidence="2 3">
    <name type="scientific">Malikia spinosa</name>
    <dbReference type="NCBI Taxonomy" id="86180"/>
    <lineage>
        <taxon>Bacteria</taxon>
        <taxon>Pseudomonadati</taxon>
        <taxon>Pseudomonadota</taxon>
        <taxon>Betaproteobacteria</taxon>
        <taxon>Burkholderiales</taxon>
        <taxon>Comamonadaceae</taxon>
        <taxon>Malikia</taxon>
    </lineage>
</organism>
<dbReference type="RefSeq" id="WP_161125243.1">
    <property type="nucleotide sequence ID" value="NZ_CAXYWD010000049.1"/>
</dbReference>